<comment type="caution">
    <text evidence="2">The sequence shown here is derived from an EMBL/GenBank/DDBJ whole genome shotgun (WGS) entry which is preliminary data.</text>
</comment>
<evidence type="ECO:0000256" key="1">
    <source>
        <dbReference type="SAM" id="Phobius"/>
    </source>
</evidence>
<dbReference type="KEGG" id="sagg:EN73_02650"/>
<feature type="transmembrane region" description="Helical" evidence="1">
    <location>
        <begin position="17"/>
        <end position="37"/>
    </location>
</feature>
<sequence length="230" mass="27111">MNDFFNWLITLYNDDKVAFVSLCLTLVFGFFSWLAQLKRNKQDDIRQAEQDEFNRLAQDELKEFQSFQKKFAEYQQKVSELQFNFESQENFKPYFEFSKTKSSTYVEEGKLIARICLTNVGRGTATKITTNPIDYDQDGNPMYFRTIPTKQTHAIYDYFSETFAIPNDSIFLSTTALEQTENQNHCIEFKIKFCDSSGRTYEQKFEFGYDNFLVRGINLKSVTYEPTLIK</sequence>
<evidence type="ECO:0000313" key="2">
    <source>
        <dbReference type="EMBL" id="RDY76627.1"/>
    </source>
</evidence>
<organism evidence="2 3">
    <name type="scientific">Streptococcus agalactiae</name>
    <dbReference type="NCBI Taxonomy" id="1311"/>
    <lineage>
        <taxon>Bacteria</taxon>
        <taxon>Bacillati</taxon>
        <taxon>Bacillota</taxon>
        <taxon>Bacilli</taxon>
        <taxon>Lactobacillales</taxon>
        <taxon>Streptococcaceae</taxon>
        <taxon>Streptococcus</taxon>
    </lineage>
</organism>
<name>A0A6H3G468_STRAG</name>
<dbReference type="Proteomes" id="UP000256718">
    <property type="component" value="Unassembled WGS sequence"/>
</dbReference>
<dbReference type="RefSeq" id="WP_000997618.1">
    <property type="nucleotide sequence ID" value="NZ_BCNI01000021.1"/>
</dbReference>
<reference evidence="2 3" key="1">
    <citation type="journal article" date="2018" name="Emerg. Microbes Infect.">
        <title>Phenotypic and molecular analysis of nontypeable Group B streptococci: identification of cps2a and hybrid cps2a/cps5 Group B streptococcal capsule gene clusters.</title>
        <authorList>
            <person name="Alhhazmi A."/>
            <person name="Tyrrell G.J."/>
        </authorList>
    </citation>
    <scope>NUCLEOTIDE SEQUENCE [LARGE SCALE GENOMIC DNA]</scope>
    <source>
        <strain evidence="2 3">PLGBS17</strain>
    </source>
</reference>
<keyword evidence="1" id="KW-1133">Transmembrane helix</keyword>
<accession>A0A6H3G468</accession>
<proteinExistence type="predicted"/>
<dbReference type="EMBL" id="QHGZ01000234">
    <property type="protein sequence ID" value="RDY76627.1"/>
    <property type="molecule type" value="Genomic_DNA"/>
</dbReference>
<protein>
    <submittedName>
        <fullName evidence="2">Uncharacterized protein</fullName>
    </submittedName>
</protein>
<keyword evidence="1" id="KW-0472">Membrane</keyword>
<keyword evidence="1" id="KW-0812">Transmembrane</keyword>
<gene>
    <name evidence="2" type="ORF">C4618_12080</name>
</gene>
<evidence type="ECO:0000313" key="3">
    <source>
        <dbReference type="Proteomes" id="UP000256718"/>
    </source>
</evidence>
<dbReference type="AlphaFoldDB" id="A0A6H3G468"/>